<feature type="transmembrane region" description="Helical" evidence="11">
    <location>
        <begin position="429"/>
        <end position="450"/>
    </location>
</feature>
<dbReference type="Gene3D" id="3.40.710.10">
    <property type="entry name" value="DD-peptidase/beta-lactamase superfamily"/>
    <property type="match status" value="1"/>
</dbReference>
<feature type="binding site" evidence="8">
    <location>
        <position position="238"/>
    </location>
    <ligand>
        <name>substrate</name>
    </ligand>
</feature>
<feature type="domain" description="Peptidase S11 D-alanyl-D-alanine carboxypeptidase A N-terminal" evidence="13">
    <location>
        <begin position="33"/>
        <end position="266"/>
    </location>
</feature>
<dbReference type="GO" id="GO:0008360">
    <property type="term" value="P:regulation of cell shape"/>
    <property type="evidence" value="ECO:0007669"/>
    <property type="project" value="UniProtKB-KW"/>
</dbReference>
<dbReference type="InterPro" id="IPR001967">
    <property type="entry name" value="Peptidase_S11_N"/>
</dbReference>
<proteinExistence type="inferred from homology"/>
<feature type="signal peptide" evidence="12">
    <location>
        <begin position="1"/>
        <end position="24"/>
    </location>
</feature>
<dbReference type="GO" id="GO:0071555">
    <property type="term" value="P:cell wall organization"/>
    <property type="evidence" value="ECO:0007669"/>
    <property type="project" value="UniProtKB-KW"/>
</dbReference>
<dbReference type="Proteomes" id="UP001198962">
    <property type="component" value="Unassembled WGS sequence"/>
</dbReference>
<evidence type="ECO:0000256" key="5">
    <source>
        <dbReference type="ARBA" id="ARBA00022984"/>
    </source>
</evidence>
<evidence type="ECO:0000256" key="12">
    <source>
        <dbReference type="SAM" id="SignalP"/>
    </source>
</evidence>
<dbReference type="EMBL" id="JAJEPU010000010">
    <property type="protein sequence ID" value="MCC2164244.1"/>
    <property type="molecule type" value="Genomic_DNA"/>
</dbReference>
<dbReference type="PANTHER" id="PTHR21581:SF33">
    <property type="entry name" value="D-ALANYL-D-ALANINE CARBOXYPEPTIDASE DACB"/>
    <property type="match status" value="1"/>
</dbReference>
<feature type="active site" description="Proton acceptor" evidence="7">
    <location>
        <position position="66"/>
    </location>
</feature>
<dbReference type="Pfam" id="PF00768">
    <property type="entry name" value="Peptidase_S11"/>
    <property type="match status" value="1"/>
</dbReference>
<keyword evidence="3" id="KW-0378">Hydrolase</keyword>
<protein>
    <submittedName>
        <fullName evidence="14">D-alanyl-D-alanine carboxypeptidase</fullName>
    </submittedName>
</protein>
<evidence type="ECO:0000256" key="3">
    <source>
        <dbReference type="ARBA" id="ARBA00022801"/>
    </source>
</evidence>
<feature type="active site" description="Acyl-ester intermediate" evidence="7">
    <location>
        <position position="63"/>
    </location>
</feature>
<evidence type="ECO:0000259" key="13">
    <source>
        <dbReference type="Pfam" id="PF00768"/>
    </source>
</evidence>
<comment type="similarity">
    <text evidence="1 9">Belongs to the peptidase S11 family.</text>
</comment>
<dbReference type="PANTHER" id="PTHR21581">
    <property type="entry name" value="D-ALANYL-D-ALANINE CARBOXYPEPTIDASE"/>
    <property type="match status" value="1"/>
</dbReference>
<dbReference type="InterPro" id="IPR018044">
    <property type="entry name" value="Peptidase_S11"/>
</dbReference>
<name>A0AAE3AQI7_9FIRM</name>
<keyword evidence="5" id="KW-0573">Peptidoglycan synthesis</keyword>
<comment type="caution">
    <text evidence="14">The sequence shown here is derived from an EMBL/GenBank/DDBJ whole genome shotgun (WGS) entry which is preliminary data.</text>
</comment>
<keyword evidence="6" id="KW-0961">Cell wall biogenesis/degradation</keyword>
<evidence type="ECO:0000256" key="8">
    <source>
        <dbReference type="PIRSR" id="PIRSR618044-2"/>
    </source>
</evidence>
<feature type="compositionally biased region" description="Acidic residues" evidence="10">
    <location>
        <begin position="512"/>
        <end position="521"/>
    </location>
</feature>
<dbReference type="SUPFAM" id="SSF56601">
    <property type="entry name" value="beta-lactamase/transpeptidase-like"/>
    <property type="match status" value="1"/>
</dbReference>
<dbReference type="GO" id="GO:0006508">
    <property type="term" value="P:proteolysis"/>
    <property type="evidence" value="ECO:0007669"/>
    <property type="project" value="InterPro"/>
</dbReference>
<evidence type="ECO:0000256" key="6">
    <source>
        <dbReference type="ARBA" id="ARBA00023316"/>
    </source>
</evidence>
<keyword evidence="11" id="KW-0472">Membrane</keyword>
<feature type="region of interest" description="Disordered" evidence="10">
    <location>
        <begin position="379"/>
        <end position="419"/>
    </location>
</feature>
<evidence type="ECO:0000256" key="10">
    <source>
        <dbReference type="SAM" id="MobiDB-lite"/>
    </source>
</evidence>
<evidence type="ECO:0000256" key="2">
    <source>
        <dbReference type="ARBA" id="ARBA00022729"/>
    </source>
</evidence>
<evidence type="ECO:0000313" key="14">
    <source>
        <dbReference type="EMBL" id="MCC2164244.1"/>
    </source>
</evidence>
<feature type="active site" evidence="7">
    <location>
        <position position="122"/>
    </location>
</feature>
<keyword evidence="14" id="KW-0645">Protease</keyword>
<evidence type="ECO:0000256" key="7">
    <source>
        <dbReference type="PIRSR" id="PIRSR618044-1"/>
    </source>
</evidence>
<dbReference type="AlphaFoldDB" id="A0AAE3AQI7"/>
<dbReference type="GO" id="GO:0009002">
    <property type="term" value="F:serine-type D-Ala-D-Ala carboxypeptidase activity"/>
    <property type="evidence" value="ECO:0007669"/>
    <property type="project" value="InterPro"/>
</dbReference>
<feature type="region of interest" description="Disordered" evidence="10">
    <location>
        <begin position="486"/>
        <end position="534"/>
    </location>
</feature>
<gene>
    <name evidence="14" type="ORF">LKD32_04970</name>
</gene>
<reference evidence="14" key="1">
    <citation type="submission" date="2021-10" db="EMBL/GenBank/DDBJ databases">
        <title>Anaerobic single-cell dispensing facilitates the cultivation of human gut bacteria.</title>
        <authorList>
            <person name="Afrizal A."/>
        </authorList>
    </citation>
    <scope>NUCLEOTIDE SEQUENCE</scope>
    <source>
        <strain evidence="14">CLA-AA-H274</strain>
    </source>
</reference>
<keyword evidence="15" id="KW-1185">Reference proteome</keyword>
<organism evidence="14 15">
    <name type="scientific">Brotaphodocola catenula</name>
    <dbReference type="NCBI Taxonomy" id="2885361"/>
    <lineage>
        <taxon>Bacteria</taxon>
        <taxon>Bacillati</taxon>
        <taxon>Bacillota</taxon>
        <taxon>Clostridia</taxon>
        <taxon>Lachnospirales</taxon>
        <taxon>Lachnospiraceae</taxon>
        <taxon>Brotaphodocola</taxon>
    </lineage>
</organism>
<keyword evidence="4" id="KW-0133">Cell shape</keyword>
<dbReference type="PRINTS" id="PR00725">
    <property type="entry name" value="DADACBPTASE1"/>
</dbReference>
<feature type="compositionally biased region" description="Basic and acidic residues" evidence="10">
    <location>
        <begin position="486"/>
        <end position="510"/>
    </location>
</feature>
<dbReference type="GO" id="GO:0009252">
    <property type="term" value="P:peptidoglycan biosynthetic process"/>
    <property type="evidence" value="ECO:0007669"/>
    <property type="project" value="UniProtKB-KW"/>
</dbReference>
<evidence type="ECO:0000256" key="4">
    <source>
        <dbReference type="ARBA" id="ARBA00022960"/>
    </source>
</evidence>
<dbReference type="InterPro" id="IPR012338">
    <property type="entry name" value="Beta-lactam/transpept-like"/>
</dbReference>
<evidence type="ECO:0000256" key="1">
    <source>
        <dbReference type="ARBA" id="ARBA00007164"/>
    </source>
</evidence>
<evidence type="ECO:0000256" key="9">
    <source>
        <dbReference type="RuleBase" id="RU004016"/>
    </source>
</evidence>
<evidence type="ECO:0000313" key="15">
    <source>
        <dbReference type="Proteomes" id="UP001198962"/>
    </source>
</evidence>
<keyword evidence="14" id="KW-0121">Carboxypeptidase</keyword>
<accession>A0AAE3AQI7</accession>
<dbReference type="RefSeq" id="WP_308450930.1">
    <property type="nucleotide sequence ID" value="NZ_JAJEPU010000010.1"/>
</dbReference>
<keyword evidence="11" id="KW-1133">Transmembrane helix</keyword>
<evidence type="ECO:0000256" key="11">
    <source>
        <dbReference type="SAM" id="Phobius"/>
    </source>
</evidence>
<keyword evidence="2 12" id="KW-0732">Signal</keyword>
<feature type="chain" id="PRO_5041966653" evidence="12">
    <location>
        <begin position="25"/>
        <end position="534"/>
    </location>
</feature>
<keyword evidence="11" id="KW-0812">Transmembrane</keyword>
<sequence>MKQQIRKILCFLLAFQIFSITAFARPDWPADTGIQAEAGIVMDMDSGAILFGQNIHVPYAPASITKLLTALVVLENCDLDETVDFTTEAVNSVDPDSGNKLSIVAGDQLSVEDCLYSLLLVSANQSANALAIHTAGSLSGFVDMMNEKIKELGCTESHFANPSGLSNSDQYVTAYDMALIGQAAYNNKELLKISSTITYKTAPTTNNPNGKTLQQEHRLVIAEDSSSEFYTPSAVAGKTGYTQAAGNTLVTYAEQDGRHLISVILKGQPRQYFLDTQALLDFGFRNFKNVVIADAEERYVTGNDTIDLNTGSFKASDLKIEPDQVITLPNDASFDDAEVSLDYLPDKFPSNATAVLKYTYNDRAIGKAFLLAKDGVKVNNGAEPETSEPEVESSTAVTEPETTAPDETKTDNQKTGLGQSLNLSSTQTILLIVAAIIGLLVLALILLILYRHHEEKVAMAKRRERRRQRLQEAGETDAFEKLMAERRKRDSRLREQQRNAIHETLEHTGEEINPDSDDEVTTTDPAENNSDDDF</sequence>